<reference evidence="1" key="1">
    <citation type="submission" date="2024-06" db="EMBL/GenBank/DDBJ databases">
        <authorList>
            <person name="Campbell A.G."/>
        </authorList>
    </citation>
    <scope>NUCLEOTIDE SEQUENCE</scope>
    <source>
        <strain evidence="1">EM17</strain>
    </source>
</reference>
<gene>
    <name evidence="1" type="ORF">ABS770_27625</name>
</gene>
<sequence>MSEDHDNDNDIAEQLVPRLAGFATGLGLDGPTMRQIIEKVVADMPHVSDEDRLAKARLRMIVASA</sequence>
<dbReference type="EMBL" id="JBELQD010000071">
    <property type="protein sequence ID" value="MER2292032.1"/>
    <property type="molecule type" value="Genomic_DNA"/>
</dbReference>
<comment type="caution">
    <text evidence="1">The sequence shown here is derived from an EMBL/GenBank/DDBJ whole genome shotgun (WGS) entry which is preliminary data.</text>
</comment>
<keyword evidence="2" id="KW-1185">Reference proteome</keyword>
<protein>
    <recommendedName>
        <fullName evidence="3">DUF2267 domain-containing protein</fullName>
    </recommendedName>
</protein>
<evidence type="ECO:0000313" key="1">
    <source>
        <dbReference type="EMBL" id="MER2292032.1"/>
    </source>
</evidence>
<evidence type="ECO:0000313" key="2">
    <source>
        <dbReference type="Proteomes" id="UP001432995"/>
    </source>
</evidence>
<accession>A0ABV1RBG8</accession>
<organism evidence="1 2">
    <name type="scientific">Methylobacterium brachiatum</name>
    <dbReference type="NCBI Taxonomy" id="269660"/>
    <lineage>
        <taxon>Bacteria</taxon>
        <taxon>Pseudomonadati</taxon>
        <taxon>Pseudomonadota</taxon>
        <taxon>Alphaproteobacteria</taxon>
        <taxon>Hyphomicrobiales</taxon>
        <taxon>Methylobacteriaceae</taxon>
        <taxon>Methylobacterium</taxon>
    </lineage>
</organism>
<dbReference type="Proteomes" id="UP001432995">
    <property type="component" value="Unassembled WGS sequence"/>
</dbReference>
<name>A0ABV1RBG8_9HYPH</name>
<evidence type="ECO:0008006" key="3">
    <source>
        <dbReference type="Google" id="ProtNLM"/>
    </source>
</evidence>
<dbReference type="RefSeq" id="WP_350381404.1">
    <property type="nucleotide sequence ID" value="NZ_JBELQD010000071.1"/>
</dbReference>
<proteinExistence type="predicted"/>